<dbReference type="Proteomes" id="UP001207742">
    <property type="component" value="Unassembled WGS sequence"/>
</dbReference>
<evidence type="ECO:0000313" key="2">
    <source>
        <dbReference type="EMBL" id="MCW3485884.1"/>
    </source>
</evidence>
<dbReference type="InterPro" id="IPR036866">
    <property type="entry name" value="RibonucZ/Hydroxyglut_hydro"/>
</dbReference>
<gene>
    <name evidence="2" type="ORF">OL497_18405</name>
</gene>
<accession>A0ABT3IPI5</accession>
<dbReference type="InterPro" id="IPR001279">
    <property type="entry name" value="Metallo-B-lactamas"/>
</dbReference>
<keyword evidence="3" id="KW-1185">Reference proteome</keyword>
<feature type="domain" description="Metallo-beta-lactamase" evidence="1">
    <location>
        <begin position="82"/>
        <end position="282"/>
    </location>
</feature>
<protein>
    <submittedName>
        <fullName evidence="2">MBL fold metallo-hydrolase</fullName>
    </submittedName>
</protein>
<dbReference type="SUPFAM" id="SSF56281">
    <property type="entry name" value="Metallo-hydrolase/oxidoreductase"/>
    <property type="match status" value="1"/>
</dbReference>
<evidence type="ECO:0000313" key="3">
    <source>
        <dbReference type="Proteomes" id="UP001207742"/>
    </source>
</evidence>
<dbReference type="RefSeq" id="WP_264732702.1">
    <property type="nucleotide sequence ID" value="NZ_JAPDNR010000001.1"/>
</dbReference>
<organism evidence="2 3">
    <name type="scientific">Chitinophaga nivalis</name>
    <dbReference type="NCBI Taxonomy" id="2991709"/>
    <lineage>
        <taxon>Bacteria</taxon>
        <taxon>Pseudomonadati</taxon>
        <taxon>Bacteroidota</taxon>
        <taxon>Chitinophagia</taxon>
        <taxon>Chitinophagales</taxon>
        <taxon>Chitinophagaceae</taxon>
        <taxon>Chitinophaga</taxon>
    </lineage>
</organism>
<reference evidence="2 3" key="1">
    <citation type="submission" date="2022-10" db="EMBL/GenBank/DDBJ databases">
        <title>Chitinophaga nivalis PC15 sp. nov., isolated from Pyeongchang county, South Korea.</title>
        <authorList>
            <person name="Trinh H.N."/>
        </authorList>
    </citation>
    <scope>NUCLEOTIDE SEQUENCE [LARGE SCALE GENOMIC DNA]</scope>
    <source>
        <strain evidence="2 3">PC14</strain>
    </source>
</reference>
<dbReference type="Pfam" id="PF12706">
    <property type="entry name" value="Lactamase_B_2"/>
    <property type="match status" value="1"/>
</dbReference>
<dbReference type="PANTHER" id="PTHR42663:SF7">
    <property type="entry name" value="COENZYME PQQ SYNTHESIS PROTEIN B"/>
    <property type="match status" value="1"/>
</dbReference>
<evidence type="ECO:0000259" key="1">
    <source>
        <dbReference type="Pfam" id="PF12706"/>
    </source>
</evidence>
<name>A0ABT3IPI5_9BACT</name>
<sequence>MKAAATLLLLSMLYTNGNGQGKTSPTPVTGPSLIVLGNVQDGGSPHIGCTKACCRDLFRQPDPTRMVAALGVVDPDNNRSWLFDATPDLPRQMKWLQQYTAPGHPETPDGIFLTHAHIGHYAGLMYLGREALNTKAVTVYAMPGMQSFLTQNGPWSQLVSLHNIRLQPIQDGEVNTLSSHIKVTAYQVPHRDEFSETVGYRIEGPHKKVLFIPDIDKWSKWRKSITDEIKQVDYAFIDATFFDGAEINNRPIAEIPHPFVIESMALLQALPAAERAKVYFIHLNHTNPLLNPASPQTKTVLQNGFHIARFNQVLAL</sequence>
<dbReference type="Gene3D" id="3.60.15.10">
    <property type="entry name" value="Ribonuclease Z/Hydroxyacylglutathione hydrolase-like"/>
    <property type="match status" value="1"/>
</dbReference>
<dbReference type="EMBL" id="JAPDNS010000002">
    <property type="protein sequence ID" value="MCW3485884.1"/>
    <property type="molecule type" value="Genomic_DNA"/>
</dbReference>
<proteinExistence type="predicted"/>
<comment type="caution">
    <text evidence="2">The sequence shown here is derived from an EMBL/GenBank/DDBJ whole genome shotgun (WGS) entry which is preliminary data.</text>
</comment>
<dbReference type="PANTHER" id="PTHR42663">
    <property type="entry name" value="HYDROLASE C777.06C-RELATED-RELATED"/>
    <property type="match status" value="1"/>
</dbReference>